<organism evidence="2 3">
    <name type="scientific">Caulobacter phage CcrSC</name>
    <dbReference type="NCBI Taxonomy" id="2283272"/>
    <lineage>
        <taxon>Viruses</taxon>
        <taxon>Duplodnaviria</taxon>
        <taxon>Heunggongvirae</taxon>
        <taxon>Uroviricota</taxon>
        <taxon>Caudoviricetes</taxon>
        <taxon>Jeanschmidtviridae</taxon>
        <taxon>Bertelyvirus</taxon>
        <taxon>Bertelyvirus SC</taxon>
    </lineage>
</organism>
<protein>
    <submittedName>
        <fullName evidence="2">Uncharacterized protein</fullName>
    </submittedName>
</protein>
<evidence type="ECO:0000256" key="1">
    <source>
        <dbReference type="SAM" id="MobiDB-lite"/>
    </source>
</evidence>
<name>A0A385EG37_9CAUD</name>
<dbReference type="EMBL" id="MH588547">
    <property type="protein sequence ID" value="AXQ69828.1"/>
    <property type="molecule type" value="Genomic_DNA"/>
</dbReference>
<proteinExistence type="predicted"/>
<reference evidence="2" key="2">
    <citation type="submission" date="2021-07" db="EMBL/GenBank/DDBJ databases">
        <title>Giant CbK-like Caulobacter bacteriophages have genetically divergent genomes.</title>
        <authorList>
            <person name="Wilson K."/>
            <person name="Ely B."/>
        </authorList>
    </citation>
    <scope>NUCLEOTIDE SEQUENCE</scope>
</reference>
<feature type="compositionally biased region" description="Polar residues" evidence="1">
    <location>
        <begin position="1"/>
        <end position="10"/>
    </location>
</feature>
<dbReference type="Proteomes" id="UP000259683">
    <property type="component" value="Segment"/>
</dbReference>
<reference evidence="2" key="1">
    <citation type="submission" date="2018-07" db="EMBL/GenBank/DDBJ databases">
        <authorList>
            <person name="Wilson K.M."/>
            <person name="Ely B."/>
        </authorList>
    </citation>
    <scope>NUCLEOTIDE SEQUENCE</scope>
</reference>
<sequence>MRPRIINSSPEPEAPLRSPPVGRQIVASEEPQEAPRPAPKGRTIASSPEPERTPYFEQTSTWPPAPSFASPISSAVPAVSPARVPDRIDALAARALELDPVVGANPRIRPKIREILDIPVTEWTNWGADDLAINVSVTNEQVKIAQAYSGTRIKNWIADTKEASSKPMGFLDKLSGKSKPGYYESMLTGARDQCQRLLGQIGPFMSTIKPKVENLQLHCVAMQVAAEGLTDSMHQMLASNRIRTLLSGAQTALVAVASFEQLQMQIIQDVGDADMLLTSVIPNWKVAVANA</sequence>
<evidence type="ECO:0000313" key="2">
    <source>
        <dbReference type="EMBL" id="AXQ69828.1"/>
    </source>
</evidence>
<gene>
    <name evidence="2" type="ORF">CcrSC_gp246c</name>
</gene>
<feature type="region of interest" description="Disordered" evidence="1">
    <location>
        <begin position="1"/>
        <end position="68"/>
    </location>
</feature>
<evidence type="ECO:0000313" key="3">
    <source>
        <dbReference type="Proteomes" id="UP000259683"/>
    </source>
</evidence>
<accession>A0A385EG37</accession>
<keyword evidence="3" id="KW-1185">Reference proteome</keyword>